<dbReference type="Proteomes" id="UP001362899">
    <property type="component" value="Unassembled WGS sequence"/>
</dbReference>
<sequence length="448" mass="50302">MDNSYWKQISDGANGFLNSMQQTSHNIASSLQDLGGKIPTVDQWINKLEGFDKTAHPPLPVKPAKYAGNLTIYSKKFAWLAAFLAIGTAGGTYYYYRKFGRLPFLNNHSNRHRRLAKRATDGGRRDVILIVGSLREPFVALVANDLAKRGYIVYVTSTNAEEASLANNFNKNVRPLLCSSYDDTKTIKSCIKDFRQILSAPIRSFPNAAPHNLEFKGVLVFPDLFYPTGPLEALPQVVLPHVLRTKVEQPLSFLNNGLIELVREYKSSIVFVTPSNVGNIKPAFHAPESMVYGALSSLSLCLYRELSPVGVNVVHVRLGHFDASTVNVSVKHRTSHSSNSMIDEEYDDTDVKLNSVLEKQINSTIRADVLSWPESIRHLYGYRYVNSSYLLINKIRGTHFAKLLDSIADVLQSRPCQHRVVNVGRGASLYDWISRSFSERSVTWMLKF</sequence>
<proteinExistence type="predicted"/>
<dbReference type="PANTHER" id="PTHR43313">
    <property type="entry name" value="SHORT-CHAIN DEHYDROGENASE/REDUCTASE FAMILY 9C"/>
    <property type="match status" value="1"/>
</dbReference>
<dbReference type="PANTHER" id="PTHR43313:SF1">
    <property type="entry name" value="3BETA-HYDROXYSTEROID DEHYDROGENASE DHS-16"/>
    <property type="match status" value="1"/>
</dbReference>
<protein>
    <recommendedName>
        <fullName evidence="4">DUF1776-domain-containing protein</fullName>
    </recommendedName>
</protein>
<evidence type="ECO:0000256" key="1">
    <source>
        <dbReference type="SAM" id="Phobius"/>
    </source>
</evidence>
<keyword evidence="1" id="KW-0472">Membrane</keyword>
<organism evidence="2 3">
    <name type="scientific">Starmerella bacillaris</name>
    <name type="common">Yeast</name>
    <name type="synonym">Candida zemplinina</name>
    <dbReference type="NCBI Taxonomy" id="1247836"/>
    <lineage>
        <taxon>Eukaryota</taxon>
        <taxon>Fungi</taxon>
        <taxon>Dikarya</taxon>
        <taxon>Ascomycota</taxon>
        <taxon>Saccharomycotina</taxon>
        <taxon>Dipodascomycetes</taxon>
        <taxon>Dipodascales</taxon>
        <taxon>Trichomonascaceae</taxon>
        <taxon>Starmerella</taxon>
    </lineage>
</organism>
<evidence type="ECO:0000313" key="2">
    <source>
        <dbReference type="EMBL" id="GMM53357.1"/>
    </source>
</evidence>
<evidence type="ECO:0000313" key="3">
    <source>
        <dbReference type="Proteomes" id="UP001362899"/>
    </source>
</evidence>
<evidence type="ECO:0008006" key="4">
    <source>
        <dbReference type="Google" id="ProtNLM"/>
    </source>
</evidence>
<dbReference type="Gene3D" id="3.40.50.720">
    <property type="entry name" value="NAD(P)-binding Rossmann-like Domain"/>
    <property type="match status" value="1"/>
</dbReference>
<comment type="caution">
    <text evidence="2">The sequence shown here is derived from an EMBL/GenBank/DDBJ whole genome shotgun (WGS) entry which is preliminary data.</text>
</comment>
<dbReference type="AlphaFoldDB" id="A0AAV5RQ31"/>
<name>A0AAV5RQ31_STABA</name>
<keyword evidence="1" id="KW-1133">Transmembrane helix</keyword>
<dbReference type="InterPro" id="IPR013952">
    <property type="entry name" value="DUF1776_fun"/>
</dbReference>
<reference evidence="2 3" key="1">
    <citation type="journal article" date="2023" name="Elife">
        <title>Identification of key yeast species and microbe-microbe interactions impacting larval growth of Drosophila in the wild.</title>
        <authorList>
            <person name="Mure A."/>
            <person name="Sugiura Y."/>
            <person name="Maeda R."/>
            <person name="Honda K."/>
            <person name="Sakurai N."/>
            <person name="Takahashi Y."/>
            <person name="Watada M."/>
            <person name="Katoh T."/>
            <person name="Gotoh A."/>
            <person name="Gotoh Y."/>
            <person name="Taniguchi I."/>
            <person name="Nakamura K."/>
            <person name="Hayashi T."/>
            <person name="Katayama T."/>
            <person name="Uemura T."/>
            <person name="Hattori Y."/>
        </authorList>
    </citation>
    <scope>NUCLEOTIDE SEQUENCE [LARGE SCALE GENOMIC DNA]</scope>
    <source>
        <strain evidence="2 3">SB-73</strain>
    </source>
</reference>
<feature type="transmembrane region" description="Helical" evidence="1">
    <location>
        <begin position="77"/>
        <end position="96"/>
    </location>
</feature>
<gene>
    <name evidence="2" type="ORF">DASB73_043200</name>
</gene>
<dbReference type="Pfam" id="PF08643">
    <property type="entry name" value="DUF1776"/>
    <property type="match status" value="1"/>
</dbReference>
<keyword evidence="1" id="KW-0812">Transmembrane</keyword>
<accession>A0AAV5RQ31</accession>
<dbReference type="EMBL" id="BTGC01000008">
    <property type="protein sequence ID" value="GMM53357.1"/>
    <property type="molecule type" value="Genomic_DNA"/>
</dbReference>
<keyword evidence="3" id="KW-1185">Reference proteome</keyword>